<evidence type="ECO:0000256" key="1">
    <source>
        <dbReference type="ARBA" id="ARBA00005562"/>
    </source>
</evidence>
<comment type="subcellular location">
    <subcellularLocation>
        <location evidence="3">Nucleus</location>
    </subcellularLocation>
</comment>
<dbReference type="InterPro" id="IPR036390">
    <property type="entry name" value="WH_DNA-bd_sf"/>
</dbReference>
<dbReference type="EMBL" id="JAODUO010000534">
    <property type="protein sequence ID" value="KAK2178649.1"/>
    <property type="molecule type" value="Genomic_DNA"/>
</dbReference>
<dbReference type="InterPro" id="IPR000418">
    <property type="entry name" value="Ets_dom"/>
</dbReference>
<feature type="non-terminal residue" evidence="6">
    <location>
        <position position="1"/>
    </location>
</feature>
<dbReference type="InterPro" id="IPR046328">
    <property type="entry name" value="ETS_fam"/>
</dbReference>
<name>A0AAD9KWG1_RIDPI</name>
<keyword evidence="7" id="KW-1185">Reference proteome</keyword>
<evidence type="ECO:0000256" key="4">
    <source>
        <dbReference type="SAM" id="MobiDB-lite"/>
    </source>
</evidence>
<evidence type="ECO:0000313" key="7">
    <source>
        <dbReference type="Proteomes" id="UP001209878"/>
    </source>
</evidence>
<protein>
    <recommendedName>
        <fullName evidence="5">ETS domain-containing protein</fullName>
    </recommendedName>
</protein>
<dbReference type="GO" id="GO:0005634">
    <property type="term" value="C:nucleus"/>
    <property type="evidence" value="ECO:0007669"/>
    <property type="project" value="UniProtKB-SubCell"/>
</dbReference>
<keyword evidence="3" id="KW-0539">Nucleus</keyword>
<reference evidence="6" key="1">
    <citation type="journal article" date="2023" name="Mol. Biol. Evol.">
        <title>Third-Generation Sequencing Reveals the Adaptive Role of the Epigenome in Three Deep-Sea Polychaetes.</title>
        <authorList>
            <person name="Perez M."/>
            <person name="Aroh O."/>
            <person name="Sun Y."/>
            <person name="Lan Y."/>
            <person name="Juniper S.K."/>
            <person name="Young C.R."/>
            <person name="Angers B."/>
            <person name="Qian P.Y."/>
        </authorList>
    </citation>
    <scope>NUCLEOTIDE SEQUENCE</scope>
    <source>
        <strain evidence="6">R07B-5</strain>
    </source>
</reference>
<dbReference type="GO" id="GO:0043565">
    <property type="term" value="F:sequence-specific DNA binding"/>
    <property type="evidence" value="ECO:0007669"/>
    <property type="project" value="InterPro"/>
</dbReference>
<comment type="similarity">
    <text evidence="1 3">Belongs to the ETS family.</text>
</comment>
<dbReference type="InterPro" id="IPR036388">
    <property type="entry name" value="WH-like_DNA-bd_sf"/>
</dbReference>
<proteinExistence type="inferred from homology"/>
<feature type="region of interest" description="Disordered" evidence="4">
    <location>
        <begin position="1"/>
        <end position="51"/>
    </location>
</feature>
<dbReference type="PANTHER" id="PTHR11849">
    <property type="entry name" value="ETS"/>
    <property type="match status" value="1"/>
</dbReference>
<comment type="caution">
    <text evidence="6">The sequence shown here is derived from an EMBL/GenBank/DDBJ whole genome shotgun (WGS) entry which is preliminary data.</text>
</comment>
<dbReference type="GO" id="GO:0030154">
    <property type="term" value="P:cell differentiation"/>
    <property type="evidence" value="ECO:0007669"/>
    <property type="project" value="TreeGrafter"/>
</dbReference>
<dbReference type="PROSITE" id="PS50061">
    <property type="entry name" value="ETS_DOMAIN_3"/>
    <property type="match status" value="1"/>
</dbReference>
<dbReference type="SMART" id="SM00413">
    <property type="entry name" value="ETS"/>
    <property type="match status" value="1"/>
</dbReference>
<evidence type="ECO:0000256" key="3">
    <source>
        <dbReference type="RuleBase" id="RU004019"/>
    </source>
</evidence>
<sequence>DDGSCGESDGRSPARLSDICSSSPPAEETTDDVMPLHRRTTNKKLSCSKQSPPCCRRRRRAHSGQQLWQFILETLSNDSYNPELITWVDREEGVFKFIQSRRVAQLWNRKRGGAKSFEHFSRSIRHYYKKGIMSRIPNKRLVYKFESKATDWVRLVKSTETSVKTEV</sequence>
<dbReference type="Pfam" id="PF00178">
    <property type="entry name" value="Ets"/>
    <property type="match status" value="1"/>
</dbReference>
<evidence type="ECO:0000256" key="2">
    <source>
        <dbReference type="ARBA" id="ARBA00023125"/>
    </source>
</evidence>
<gene>
    <name evidence="6" type="ORF">NP493_536g00008</name>
</gene>
<evidence type="ECO:0000259" key="5">
    <source>
        <dbReference type="PROSITE" id="PS50061"/>
    </source>
</evidence>
<dbReference type="SUPFAM" id="SSF46785">
    <property type="entry name" value="Winged helix' DNA-binding domain"/>
    <property type="match status" value="1"/>
</dbReference>
<dbReference type="GO" id="GO:0000981">
    <property type="term" value="F:DNA-binding transcription factor activity, RNA polymerase II-specific"/>
    <property type="evidence" value="ECO:0007669"/>
    <property type="project" value="TreeGrafter"/>
</dbReference>
<dbReference type="AlphaFoldDB" id="A0AAD9KWG1"/>
<dbReference type="PANTHER" id="PTHR11849:SF190">
    <property type="entry name" value="ETS-DOMAIN PROTEIN"/>
    <property type="match status" value="1"/>
</dbReference>
<dbReference type="Proteomes" id="UP001209878">
    <property type="component" value="Unassembled WGS sequence"/>
</dbReference>
<dbReference type="Gene3D" id="1.10.10.10">
    <property type="entry name" value="Winged helix-like DNA-binding domain superfamily/Winged helix DNA-binding domain"/>
    <property type="match status" value="1"/>
</dbReference>
<feature type="domain" description="ETS" evidence="5">
    <location>
        <begin position="65"/>
        <end position="146"/>
    </location>
</feature>
<evidence type="ECO:0000313" key="6">
    <source>
        <dbReference type="EMBL" id="KAK2178649.1"/>
    </source>
</evidence>
<dbReference type="PRINTS" id="PR00454">
    <property type="entry name" value="ETSDOMAIN"/>
</dbReference>
<organism evidence="6 7">
    <name type="scientific">Ridgeia piscesae</name>
    <name type="common">Tubeworm</name>
    <dbReference type="NCBI Taxonomy" id="27915"/>
    <lineage>
        <taxon>Eukaryota</taxon>
        <taxon>Metazoa</taxon>
        <taxon>Spiralia</taxon>
        <taxon>Lophotrochozoa</taxon>
        <taxon>Annelida</taxon>
        <taxon>Polychaeta</taxon>
        <taxon>Sedentaria</taxon>
        <taxon>Canalipalpata</taxon>
        <taxon>Sabellida</taxon>
        <taxon>Siboglinidae</taxon>
        <taxon>Ridgeia</taxon>
    </lineage>
</organism>
<keyword evidence="2 3" id="KW-0238">DNA-binding</keyword>
<accession>A0AAD9KWG1</accession>